<evidence type="ECO:0000313" key="1">
    <source>
        <dbReference type="EMBL" id="KAI5654319.1"/>
    </source>
</evidence>
<accession>A0ACC0A157</accession>
<reference evidence="2" key="1">
    <citation type="journal article" date="2023" name="Nat. Plants">
        <title>Single-cell RNA sequencing provides a high-resolution roadmap for understanding the multicellular compartmentation of specialized metabolism.</title>
        <authorList>
            <person name="Sun S."/>
            <person name="Shen X."/>
            <person name="Li Y."/>
            <person name="Li Y."/>
            <person name="Wang S."/>
            <person name="Li R."/>
            <person name="Zhang H."/>
            <person name="Shen G."/>
            <person name="Guo B."/>
            <person name="Wei J."/>
            <person name="Xu J."/>
            <person name="St-Pierre B."/>
            <person name="Chen S."/>
            <person name="Sun C."/>
        </authorList>
    </citation>
    <scope>NUCLEOTIDE SEQUENCE [LARGE SCALE GENOMIC DNA]</scope>
</reference>
<dbReference type="Proteomes" id="UP001060085">
    <property type="component" value="Linkage Group LG07"/>
</dbReference>
<name>A0ACC0A157_CATRO</name>
<evidence type="ECO:0000313" key="2">
    <source>
        <dbReference type="Proteomes" id="UP001060085"/>
    </source>
</evidence>
<keyword evidence="2" id="KW-1185">Reference proteome</keyword>
<organism evidence="1 2">
    <name type="scientific">Catharanthus roseus</name>
    <name type="common">Madagascar periwinkle</name>
    <name type="synonym">Vinca rosea</name>
    <dbReference type="NCBI Taxonomy" id="4058"/>
    <lineage>
        <taxon>Eukaryota</taxon>
        <taxon>Viridiplantae</taxon>
        <taxon>Streptophyta</taxon>
        <taxon>Embryophyta</taxon>
        <taxon>Tracheophyta</taxon>
        <taxon>Spermatophyta</taxon>
        <taxon>Magnoliopsida</taxon>
        <taxon>eudicotyledons</taxon>
        <taxon>Gunneridae</taxon>
        <taxon>Pentapetalae</taxon>
        <taxon>asterids</taxon>
        <taxon>lamiids</taxon>
        <taxon>Gentianales</taxon>
        <taxon>Apocynaceae</taxon>
        <taxon>Rauvolfioideae</taxon>
        <taxon>Vinceae</taxon>
        <taxon>Catharanthinae</taxon>
        <taxon>Catharanthus</taxon>
    </lineage>
</organism>
<proteinExistence type="predicted"/>
<comment type="caution">
    <text evidence="1">The sequence shown here is derived from an EMBL/GenBank/DDBJ whole genome shotgun (WGS) entry which is preliminary data.</text>
</comment>
<dbReference type="EMBL" id="CM044707">
    <property type="protein sequence ID" value="KAI5654319.1"/>
    <property type="molecule type" value="Genomic_DNA"/>
</dbReference>
<gene>
    <name evidence="1" type="ORF">M9H77_31506</name>
</gene>
<protein>
    <submittedName>
        <fullName evidence="1">Uncharacterized protein</fullName>
    </submittedName>
</protein>
<sequence length="697" mass="80429">METLAGSSHDGGRKSIDSQHGDKGERNYRNGPKKMVTSRGTVKSDLLNRNQVMKRPQLKKSFKQVKLKNERHCDNIFNEIESPEGEIIKKEGDNLVKSTPANSLHIKEDHKEKRADNYHLKGQELADIQRKKNSESNIACNEFLQECGAPEINSDNGAAIEQRNICKGRNKKQSEKVDTQEDKCAWFAKSRLVRQEKEKDFFKVLVDAIPREDIERDRAYVSMETFELRQVDNKTLKASRSEKKSKLCAEEKYDLVRNEEIQDICRICKYTVNDIPISFSILQKMKAEVHGTILLKRRISLCPRVFVSQPSWRIKSLATHGTVRSTIPGEEEFKKWKVEFPFHNLCSLEFSGNESKELLKIFPISRNKDNNKVRWEIYTWRKGKSILGLSYNLYEKLAGEEVVANEEAANLKRILLEMPNLVVLDEGHIPRNQTRSIWKTLLKVRIEKRNNFDELFNTLHLVRPEIIEKEKAFADMVSSRGRYSKRPRTSLVKHDSRTKEVDKAIEKIKAIYLPVGINYGPNKSKARLEEREGDASYTRSSRSVSEADNYRYLQQSSQRSKGTACFGKLLLRRDKLSGCFKGSSSRCFLEPSVERQAISRAYRLGQKKAVYTYHLIRSGTNEEDKYCRQVEKDRLSELVFSSLPKENDEPAVPATTFEDMILEKMVTHDDLKDVFQKIIYKPKDANLIETFGLASPA</sequence>